<dbReference type="AlphaFoldDB" id="E3J1P6"/>
<feature type="compositionally biased region" description="Pro residues" evidence="1">
    <location>
        <begin position="1"/>
        <end position="16"/>
    </location>
</feature>
<feature type="region of interest" description="Disordered" evidence="1">
    <location>
        <begin position="130"/>
        <end position="151"/>
    </location>
</feature>
<accession>E3J1P6</accession>
<feature type="region of interest" description="Disordered" evidence="1">
    <location>
        <begin position="1"/>
        <end position="23"/>
    </location>
</feature>
<evidence type="ECO:0000313" key="2">
    <source>
        <dbReference type="EMBL" id="ADP81714.1"/>
    </source>
</evidence>
<gene>
    <name evidence="2" type="ordered locus">FraEuI1c_3707</name>
</gene>
<dbReference type="KEGG" id="fri:FraEuI1c_3707"/>
<dbReference type="HOGENOM" id="CLU_153937_0_0_11"/>
<dbReference type="EMBL" id="CP002299">
    <property type="protein sequence ID" value="ADP81714.1"/>
    <property type="molecule type" value="Genomic_DNA"/>
</dbReference>
<organism evidence="2 3">
    <name type="scientific">Pseudofrankia inefficax (strain DSM 45817 / CECT 9037 / DDB 130130 / EuI1c)</name>
    <name type="common">Frankia inefficax</name>
    <dbReference type="NCBI Taxonomy" id="298654"/>
    <lineage>
        <taxon>Bacteria</taxon>
        <taxon>Bacillati</taxon>
        <taxon>Actinomycetota</taxon>
        <taxon>Actinomycetes</taxon>
        <taxon>Frankiales</taxon>
        <taxon>Frankiaceae</taxon>
        <taxon>Pseudofrankia</taxon>
    </lineage>
</organism>
<name>E3J1P6_PSEI1</name>
<evidence type="ECO:0000256" key="1">
    <source>
        <dbReference type="SAM" id="MobiDB-lite"/>
    </source>
</evidence>
<dbReference type="InParanoid" id="E3J1P6"/>
<proteinExistence type="predicted"/>
<sequence length="151" mass="15936">MRPLCRPAPPPPPAAIPGPGGARRYDGGVSSRTYRVTVRGMFDQLTEPQRAELLAAAAEHDVFRAEFTEAGNLTYDLAARPFFTFRYLVTATGGADTDLAAEPVSAAADGASAAAAWLAERGYGHKNLRASADGVPEAPLGARARRQARRG</sequence>
<dbReference type="InterPro" id="IPR045778">
    <property type="entry name" value="DUF6204"/>
</dbReference>
<dbReference type="eggNOG" id="ENOG5032V9T">
    <property type="taxonomic scope" value="Bacteria"/>
</dbReference>
<dbReference type="Proteomes" id="UP000002484">
    <property type="component" value="Chromosome"/>
</dbReference>
<reference evidence="2 3" key="1">
    <citation type="submission" date="2010-10" db="EMBL/GenBank/DDBJ databases">
        <title>Complete sequence of Frankia sp. EuI1c.</title>
        <authorList>
            <consortium name="US DOE Joint Genome Institute"/>
            <person name="Lucas S."/>
            <person name="Copeland A."/>
            <person name="Lapidus A."/>
            <person name="Cheng J.-F."/>
            <person name="Bruce D."/>
            <person name="Goodwin L."/>
            <person name="Pitluck S."/>
            <person name="Chertkov O."/>
            <person name="Detter J.C."/>
            <person name="Han C."/>
            <person name="Tapia R."/>
            <person name="Land M."/>
            <person name="Hauser L."/>
            <person name="Jeffries C."/>
            <person name="Kyrpides N."/>
            <person name="Ivanova N."/>
            <person name="Mikhailova N."/>
            <person name="Beauchemin N."/>
            <person name="Sen A."/>
            <person name="Sur S.A."/>
            <person name="Gtari M."/>
            <person name="Wall L."/>
            <person name="Tisa L."/>
            <person name="Woyke T."/>
        </authorList>
    </citation>
    <scope>NUCLEOTIDE SEQUENCE [LARGE SCALE GENOMIC DNA]</scope>
    <source>
        <strain evidence="3">DSM 45817 / CECT 9037 / EuI1c</strain>
    </source>
</reference>
<dbReference type="Pfam" id="PF19707">
    <property type="entry name" value="DUF6204"/>
    <property type="match status" value="1"/>
</dbReference>
<evidence type="ECO:0000313" key="3">
    <source>
        <dbReference type="Proteomes" id="UP000002484"/>
    </source>
</evidence>
<keyword evidence="3" id="KW-1185">Reference proteome</keyword>
<protein>
    <submittedName>
        <fullName evidence="2">Uncharacterized protein</fullName>
    </submittedName>
</protein>